<gene>
    <name evidence="1" type="ORF">GWI33_009024</name>
</gene>
<evidence type="ECO:0000313" key="2">
    <source>
        <dbReference type="Proteomes" id="UP000625711"/>
    </source>
</evidence>
<evidence type="ECO:0000313" key="1">
    <source>
        <dbReference type="EMBL" id="KAF7277905.1"/>
    </source>
</evidence>
<accession>A0A834MFH0</accession>
<protein>
    <submittedName>
        <fullName evidence="1">Uncharacterized protein</fullName>
    </submittedName>
</protein>
<sequence length="143" mass="15879">MSNRSRRQRSPQNYKVQFPFFQTGTGERQTIAHLFVPAASSAAQRPKTERERGSPRKVETFKFRNGLYLFLTRLLIFGIQFFEGKLSDYVWGALVRDANEQFHAISNLSSAPTTTPRIKLDGAAGREEGGVAWRGGDAGAGIG</sequence>
<dbReference type="Proteomes" id="UP000625711">
    <property type="component" value="Unassembled WGS sequence"/>
</dbReference>
<name>A0A834MFH0_RHYFE</name>
<proteinExistence type="predicted"/>
<comment type="caution">
    <text evidence="1">The sequence shown here is derived from an EMBL/GenBank/DDBJ whole genome shotgun (WGS) entry which is preliminary data.</text>
</comment>
<dbReference type="AlphaFoldDB" id="A0A834MFH0"/>
<reference evidence="1" key="1">
    <citation type="submission" date="2020-08" db="EMBL/GenBank/DDBJ databases">
        <title>Genome sequencing and assembly of the red palm weevil Rhynchophorus ferrugineus.</title>
        <authorList>
            <person name="Dias G.B."/>
            <person name="Bergman C.M."/>
            <person name="Manee M."/>
        </authorList>
    </citation>
    <scope>NUCLEOTIDE SEQUENCE</scope>
    <source>
        <strain evidence="1">AA-2017</strain>
        <tissue evidence="1">Whole larva</tissue>
    </source>
</reference>
<keyword evidence="2" id="KW-1185">Reference proteome</keyword>
<organism evidence="1 2">
    <name type="scientific">Rhynchophorus ferrugineus</name>
    <name type="common">Red palm weevil</name>
    <name type="synonym">Curculio ferrugineus</name>
    <dbReference type="NCBI Taxonomy" id="354439"/>
    <lineage>
        <taxon>Eukaryota</taxon>
        <taxon>Metazoa</taxon>
        <taxon>Ecdysozoa</taxon>
        <taxon>Arthropoda</taxon>
        <taxon>Hexapoda</taxon>
        <taxon>Insecta</taxon>
        <taxon>Pterygota</taxon>
        <taxon>Neoptera</taxon>
        <taxon>Endopterygota</taxon>
        <taxon>Coleoptera</taxon>
        <taxon>Polyphaga</taxon>
        <taxon>Cucujiformia</taxon>
        <taxon>Curculionidae</taxon>
        <taxon>Dryophthorinae</taxon>
        <taxon>Rhynchophorus</taxon>
    </lineage>
</organism>
<dbReference type="EMBL" id="JAACXV010000411">
    <property type="protein sequence ID" value="KAF7277905.1"/>
    <property type="molecule type" value="Genomic_DNA"/>
</dbReference>